<evidence type="ECO:0000256" key="2">
    <source>
        <dbReference type="ARBA" id="ARBA00022679"/>
    </source>
</evidence>
<comment type="similarity">
    <text evidence="1">Belongs to the phosphate acetyltransferase and butyryltransferase family.</text>
</comment>
<evidence type="ECO:0000313" key="5">
    <source>
        <dbReference type="EMBL" id="MBO8482851.1"/>
    </source>
</evidence>
<proteinExistence type="inferred from homology"/>
<keyword evidence="2" id="KW-0808">Transferase</keyword>
<dbReference type="InterPro" id="IPR012147">
    <property type="entry name" value="P_Ac_Bu_trans"/>
</dbReference>
<evidence type="ECO:0000313" key="6">
    <source>
        <dbReference type="Proteomes" id="UP000725002"/>
    </source>
</evidence>
<organism evidence="5 6">
    <name type="scientific">Candidatus Cryptobacteroides avicola</name>
    <dbReference type="NCBI Taxonomy" id="2840757"/>
    <lineage>
        <taxon>Bacteria</taxon>
        <taxon>Pseudomonadati</taxon>
        <taxon>Bacteroidota</taxon>
        <taxon>Bacteroidia</taxon>
        <taxon>Bacteroidales</taxon>
        <taxon>Candidatus Cryptobacteroides</taxon>
    </lineage>
</organism>
<sequence length="302" mass="32053">MFTKFEEIFAELANRGAKKRMIAAWAVDGHTIAAASKAVDLGIVDATLVGDEDMIKSECEKEGIDVNKFTVIHNPSELPAVTQAVTMVNQGMGDILMKGLCSTDKFMRAILNKETGLLPPKAVLSHVAVLENPNYHKLLLVSDMAVIPLPDLKQKVAIMGYLVNTAHALGNKMPKVALIAATEQMLEGMPACVEAAILAKKVDRGQIKGCIADGPLALDVAVDQESVEIKKLVSPVAGDADCLLFPNIESANVFYKTNSKLAADVKQAGMVVGAKVPCVLSSRADSIDTKLNSIAIAAMSAK</sequence>
<protein>
    <submittedName>
        <fullName evidence="5">Phosphate butyryltransferase</fullName>
    </submittedName>
</protein>
<reference evidence="5" key="1">
    <citation type="submission" date="2020-10" db="EMBL/GenBank/DDBJ databases">
        <authorList>
            <person name="Gilroy R."/>
        </authorList>
    </citation>
    <scope>NUCLEOTIDE SEQUENCE</scope>
    <source>
        <strain evidence="5">G3-8215</strain>
    </source>
</reference>
<dbReference type="GO" id="GO:0016746">
    <property type="term" value="F:acyltransferase activity"/>
    <property type="evidence" value="ECO:0007669"/>
    <property type="project" value="UniProtKB-KW"/>
</dbReference>
<evidence type="ECO:0000256" key="3">
    <source>
        <dbReference type="ARBA" id="ARBA00023315"/>
    </source>
</evidence>
<comment type="caution">
    <text evidence="5">The sequence shown here is derived from an EMBL/GenBank/DDBJ whole genome shotgun (WGS) entry which is preliminary data.</text>
</comment>
<dbReference type="AlphaFoldDB" id="A0A940DRC3"/>
<dbReference type="Gene3D" id="3.40.718.10">
    <property type="entry name" value="Isopropylmalate Dehydrogenase"/>
    <property type="match status" value="1"/>
</dbReference>
<accession>A0A940DRC3</accession>
<dbReference type="Proteomes" id="UP000725002">
    <property type="component" value="Unassembled WGS sequence"/>
</dbReference>
<dbReference type="SUPFAM" id="SSF53659">
    <property type="entry name" value="Isocitrate/Isopropylmalate dehydrogenase-like"/>
    <property type="match status" value="1"/>
</dbReference>
<evidence type="ECO:0000256" key="1">
    <source>
        <dbReference type="ARBA" id="ARBA00005656"/>
    </source>
</evidence>
<reference evidence="5" key="2">
    <citation type="journal article" date="2021" name="PeerJ">
        <title>Extensive microbial diversity within the chicken gut microbiome revealed by metagenomics and culture.</title>
        <authorList>
            <person name="Gilroy R."/>
            <person name="Ravi A."/>
            <person name="Getino M."/>
            <person name="Pursley I."/>
            <person name="Horton D.L."/>
            <person name="Alikhan N.F."/>
            <person name="Baker D."/>
            <person name="Gharbi K."/>
            <person name="Hall N."/>
            <person name="Watson M."/>
            <person name="Adriaenssens E.M."/>
            <person name="Foster-Nyarko E."/>
            <person name="Jarju S."/>
            <person name="Secka A."/>
            <person name="Antonio M."/>
            <person name="Oren A."/>
            <person name="Chaudhuri R.R."/>
            <person name="La Ragione R."/>
            <person name="Hildebrand F."/>
            <person name="Pallen M.J."/>
        </authorList>
    </citation>
    <scope>NUCLEOTIDE SEQUENCE</scope>
    <source>
        <strain evidence="5">G3-8215</strain>
    </source>
</reference>
<keyword evidence="3" id="KW-0012">Acyltransferase</keyword>
<dbReference type="Pfam" id="PF01515">
    <property type="entry name" value="PTA_PTB"/>
    <property type="match status" value="1"/>
</dbReference>
<dbReference type="PIRSF" id="PIRSF000428">
    <property type="entry name" value="P_Ac_trans"/>
    <property type="match status" value="1"/>
</dbReference>
<dbReference type="PANTHER" id="PTHR43356:SF2">
    <property type="entry name" value="PHOSPHATE ACETYLTRANSFERASE"/>
    <property type="match status" value="1"/>
</dbReference>
<dbReference type="InterPro" id="IPR050500">
    <property type="entry name" value="Phos_Acetyltrans/Butyryltrans"/>
</dbReference>
<dbReference type="InterPro" id="IPR002505">
    <property type="entry name" value="PTA_PTB"/>
</dbReference>
<gene>
    <name evidence="5" type="ORF">IAB75_01850</name>
</gene>
<name>A0A940DRC3_9BACT</name>
<feature type="domain" description="Phosphate acetyl/butaryl transferase" evidence="4">
    <location>
        <begin position="81"/>
        <end position="298"/>
    </location>
</feature>
<dbReference type="EMBL" id="JADILV010000012">
    <property type="protein sequence ID" value="MBO8482851.1"/>
    <property type="molecule type" value="Genomic_DNA"/>
</dbReference>
<dbReference type="PANTHER" id="PTHR43356">
    <property type="entry name" value="PHOSPHATE ACETYLTRANSFERASE"/>
    <property type="match status" value="1"/>
</dbReference>
<evidence type="ECO:0000259" key="4">
    <source>
        <dbReference type="Pfam" id="PF01515"/>
    </source>
</evidence>